<proteinExistence type="inferred from homology"/>
<keyword evidence="4 8" id="KW-1003">Cell membrane</keyword>
<dbReference type="Pfam" id="PF01925">
    <property type="entry name" value="TauE"/>
    <property type="match status" value="1"/>
</dbReference>
<evidence type="ECO:0000256" key="5">
    <source>
        <dbReference type="ARBA" id="ARBA00022692"/>
    </source>
</evidence>
<feature type="transmembrane region" description="Helical" evidence="8">
    <location>
        <begin position="188"/>
        <end position="210"/>
    </location>
</feature>
<protein>
    <recommendedName>
        <fullName evidence="8">Probable membrane transporter protein</fullName>
    </recommendedName>
</protein>
<dbReference type="PANTHER" id="PTHR30269:SF0">
    <property type="entry name" value="MEMBRANE TRANSPORTER PROTEIN YFCA-RELATED"/>
    <property type="match status" value="1"/>
</dbReference>
<feature type="transmembrane region" description="Helical" evidence="8">
    <location>
        <begin position="76"/>
        <end position="93"/>
    </location>
</feature>
<dbReference type="InterPro" id="IPR052017">
    <property type="entry name" value="TSUP"/>
</dbReference>
<evidence type="ECO:0000313" key="9">
    <source>
        <dbReference type="EMBL" id="ADV46137.1"/>
    </source>
</evidence>
<organism evidence="9 10">
    <name type="scientific">Nitratifractor salsuginis (strain DSM 16511 / JCM 12458 / E9I37-1)</name>
    <dbReference type="NCBI Taxonomy" id="749222"/>
    <lineage>
        <taxon>Bacteria</taxon>
        <taxon>Pseudomonadati</taxon>
        <taxon>Campylobacterota</taxon>
        <taxon>Epsilonproteobacteria</taxon>
        <taxon>Campylobacterales</taxon>
        <taxon>Sulfurovaceae</taxon>
        <taxon>Nitratifractor</taxon>
    </lineage>
</organism>
<evidence type="ECO:0000256" key="3">
    <source>
        <dbReference type="ARBA" id="ARBA00022448"/>
    </source>
</evidence>
<dbReference type="GO" id="GO:0005886">
    <property type="term" value="C:plasma membrane"/>
    <property type="evidence" value="ECO:0007669"/>
    <property type="project" value="UniProtKB-SubCell"/>
</dbReference>
<comment type="similarity">
    <text evidence="2 8">Belongs to the 4-toluene sulfonate uptake permease (TSUP) (TC 2.A.102) family.</text>
</comment>
<feature type="transmembrane region" description="Helical" evidence="8">
    <location>
        <begin position="135"/>
        <end position="153"/>
    </location>
</feature>
<reference evidence="10" key="2">
    <citation type="submission" date="2011-01" db="EMBL/GenBank/DDBJ databases">
        <title>The complete genome of Nitratifractor salsuginis DSM 16511.</title>
        <authorList>
            <consortium name="US DOE Joint Genome Institute (JGI-PGF)"/>
            <person name="Lucas S."/>
            <person name="Copeland A."/>
            <person name="Lapidus A."/>
            <person name="Bruce D."/>
            <person name="Goodwin L."/>
            <person name="Pitluck S."/>
            <person name="Kyrpides N."/>
            <person name="Mavromatis K."/>
            <person name="Ivanova N."/>
            <person name="Mikhailova N."/>
            <person name="Zeytun A."/>
            <person name="Detter J.C."/>
            <person name="Tapia R."/>
            <person name="Han C."/>
            <person name="Land M."/>
            <person name="Hauser L."/>
            <person name="Markowitz V."/>
            <person name="Cheng J.-F."/>
            <person name="Hugenholtz P."/>
            <person name="Woyke T."/>
            <person name="Wu D."/>
            <person name="Tindall B."/>
            <person name="Schuetze A."/>
            <person name="Brambilla E."/>
            <person name="Klenk H.-P."/>
            <person name="Eisen J.A."/>
        </authorList>
    </citation>
    <scope>NUCLEOTIDE SEQUENCE [LARGE SCALE GENOMIC DNA]</scope>
    <source>
        <strain evidence="10">DSM 16511 / JCM 12458 / E9I37-1</strain>
    </source>
</reference>
<accession>E6X2S1</accession>
<name>E6X2S1_NITSE</name>
<dbReference type="InterPro" id="IPR002781">
    <property type="entry name" value="TM_pro_TauE-like"/>
</dbReference>
<comment type="subcellular location">
    <subcellularLocation>
        <location evidence="1 8">Cell membrane</location>
        <topology evidence="1 8">Multi-pass membrane protein</topology>
    </subcellularLocation>
</comment>
<evidence type="ECO:0000256" key="8">
    <source>
        <dbReference type="RuleBase" id="RU363041"/>
    </source>
</evidence>
<sequence>MTHDLLSLCWLFFAGVMAGFVDSIAGGGGIITLPALLAAGVPPHQALATNKLQSSFGSFTATMNYARLGLMNPRELLLGVLFTLIGAAAGARVVQRFPADRLESLIIVMLIVIFIYTALTPKLGLEPKPHKIPHALFYTIFGLLIGFYDGFFGPGTGSFWTMGLVLLLGLDLKAATAQTKLFNFTSNIVSLAVFVYAGLVLWIVGIVMGTGQVLGAWMGSNLVHKREVKFVRSFFLIVVGATILKLLVS</sequence>
<dbReference type="HOGENOM" id="CLU_045498_2_1_7"/>
<evidence type="ECO:0000256" key="1">
    <source>
        <dbReference type="ARBA" id="ARBA00004651"/>
    </source>
</evidence>
<dbReference type="PANTHER" id="PTHR30269">
    <property type="entry name" value="TRANSMEMBRANE PROTEIN YFCA"/>
    <property type="match status" value="1"/>
</dbReference>
<dbReference type="STRING" id="749222.Nitsa_0877"/>
<gene>
    <name evidence="9" type="ordered locus">Nitsa_0877</name>
</gene>
<evidence type="ECO:0000256" key="6">
    <source>
        <dbReference type="ARBA" id="ARBA00022989"/>
    </source>
</evidence>
<keyword evidence="7 8" id="KW-0472">Membrane</keyword>
<feature type="transmembrane region" description="Helical" evidence="8">
    <location>
        <begin position="105"/>
        <end position="123"/>
    </location>
</feature>
<keyword evidence="10" id="KW-1185">Reference proteome</keyword>
<keyword evidence="5 8" id="KW-0812">Transmembrane</keyword>
<keyword evidence="3" id="KW-0813">Transport</keyword>
<dbReference type="KEGG" id="nsa:Nitsa_0877"/>
<keyword evidence="6 8" id="KW-1133">Transmembrane helix</keyword>
<dbReference type="eggNOG" id="COG0730">
    <property type="taxonomic scope" value="Bacteria"/>
</dbReference>
<evidence type="ECO:0000256" key="7">
    <source>
        <dbReference type="ARBA" id="ARBA00023136"/>
    </source>
</evidence>
<dbReference type="AlphaFoldDB" id="E6X2S1"/>
<reference evidence="9 10" key="1">
    <citation type="journal article" date="2011" name="Stand. Genomic Sci.">
        <title>Complete genome sequence of Nitratifractor salsuginis type strain (E9I37-1).</title>
        <authorList>
            <person name="Anderson I."/>
            <person name="Sikorski J."/>
            <person name="Zeytun A."/>
            <person name="Nolan M."/>
            <person name="Lapidus A."/>
            <person name="Lucas S."/>
            <person name="Hammon N."/>
            <person name="Deshpande S."/>
            <person name="Cheng J.F."/>
            <person name="Tapia R."/>
            <person name="Han C."/>
            <person name="Goodwin L."/>
            <person name="Pitluck S."/>
            <person name="Liolios K."/>
            <person name="Pagani I."/>
            <person name="Ivanova N."/>
            <person name="Huntemann M."/>
            <person name="Mavromatis K."/>
            <person name="Ovchinikova G."/>
            <person name="Pati A."/>
            <person name="Chen A."/>
            <person name="Palaniappan K."/>
            <person name="Land M."/>
            <person name="Hauser L."/>
            <person name="Brambilla E.M."/>
            <person name="Ngatchou-Djao O.D."/>
            <person name="Rohde M."/>
            <person name="Tindall B.J."/>
            <person name="Goker M."/>
            <person name="Detter J.C."/>
            <person name="Woyke T."/>
            <person name="Bristow J."/>
            <person name="Eisen J.A."/>
            <person name="Markowitz V."/>
            <person name="Hugenholtz P."/>
            <person name="Klenk H.P."/>
            <person name="Kyrpides N.C."/>
        </authorList>
    </citation>
    <scope>NUCLEOTIDE SEQUENCE [LARGE SCALE GENOMIC DNA]</scope>
    <source>
        <strain evidence="10">DSM 16511 / JCM 12458 / E9I37-1</strain>
    </source>
</reference>
<dbReference type="RefSeq" id="WP_013553831.1">
    <property type="nucleotide sequence ID" value="NC_014935.1"/>
</dbReference>
<evidence type="ECO:0000313" key="10">
    <source>
        <dbReference type="Proteomes" id="UP000008633"/>
    </source>
</evidence>
<dbReference type="Proteomes" id="UP000008633">
    <property type="component" value="Chromosome"/>
</dbReference>
<evidence type="ECO:0000256" key="4">
    <source>
        <dbReference type="ARBA" id="ARBA00022475"/>
    </source>
</evidence>
<dbReference type="EMBL" id="CP002452">
    <property type="protein sequence ID" value="ADV46137.1"/>
    <property type="molecule type" value="Genomic_DNA"/>
</dbReference>
<feature type="transmembrane region" description="Helical" evidence="8">
    <location>
        <begin position="230"/>
        <end position="248"/>
    </location>
</feature>
<evidence type="ECO:0000256" key="2">
    <source>
        <dbReference type="ARBA" id="ARBA00009142"/>
    </source>
</evidence>